<keyword evidence="1" id="KW-1133">Transmembrane helix</keyword>
<protein>
    <submittedName>
        <fullName evidence="2">Uncharacterized protein</fullName>
    </submittedName>
</protein>
<keyword evidence="3" id="KW-1185">Reference proteome</keyword>
<proteinExistence type="predicted"/>
<evidence type="ECO:0000313" key="3">
    <source>
        <dbReference type="Proteomes" id="UP001595891"/>
    </source>
</evidence>
<sequence length="108" mass="11396">MRTANVLPLPVCDRIPPPAYFVRSVPIMPTGRWMRAKVTSQGPFVAGLALALATGAGLGLGLTPSCPLTTPFSDQPGLANPHQNPPGSGLPYIVQWQPIPPTLLPAHR</sequence>
<reference evidence="3" key="1">
    <citation type="journal article" date="2019" name="Int. J. Syst. Evol. Microbiol.">
        <title>The Global Catalogue of Microorganisms (GCM) 10K type strain sequencing project: providing services to taxonomists for standard genome sequencing and annotation.</title>
        <authorList>
            <consortium name="The Broad Institute Genomics Platform"/>
            <consortium name="The Broad Institute Genome Sequencing Center for Infectious Disease"/>
            <person name="Wu L."/>
            <person name="Ma J."/>
        </authorList>
    </citation>
    <scope>NUCLEOTIDE SEQUENCE [LARGE SCALE GENOMIC DNA]</scope>
    <source>
        <strain evidence="3">CCUG 49560</strain>
    </source>
</reference>
<dbReference type="EMBL" id="JBHSFN010000010">
    <property type="protein sequence ID" value="MFC4588084.1"/>
    <property type="molecule type" value="Genomic_DNA"/>
</dbReference>
<evidence type="ECO:0000256" key="1">
    <source>
        <dbReference type="SAM" id="Phobius"/>
    </source>
</evidence>
<name>A0ABV9EIL3_9ACTN</name>
<evidence type="ECO:0000313" key="2">
    <source>
        <dbReference type="EMBL" id="MFC4588084.1"/>
    </source>
</evidence>
<feature type="transmembrane region" description="Helical" evidence="1">
    <location>
        <begin position="42"/>
        <end position="62"/>
    </location>
</feature>
<dbReference type="Proteomes" id="UP001595891">
    <property type="component" value="Unassembled WGS sequence"/>
</dbReference>
<comment type="caution">
    <text evidence="2">The sequence shown here is derived from an EMBL/GenBank/DDBJ whole genome shotgun (WGS) entry which is preliminary data.</text>
</comment>
<keyword evidence="1" id="KW-0472">Membrane</keyword>
<keyword evidence="1" id="KW-0812">Transmembrane</keyword>
<accession>A0ABV9EIL3</accession>
<dbReference type="RefSeq" id="WP_262840846.1">
    <property type="nucleotide sequence ID" value="NZ_JANZYP010000002.1"/>
</dbReference>
<gene>
    <name evidence="2" type="ORF">ACFO8L_18480</name>
</gene>
<organism evidence="2 3">
    <name type="scientific">Sphaerisporangium corydalis</name>
    <dbReference type="NCBI Taxonomy" id="1441875"/>
    <lineage>
        <taxon>Bacteria</taxon>
        <taxon>Bacillati</taxon>
        <taxon>Actinomycetota</taxon>
        <taxon>Actinomycetes</taxon>
        <taxon>Streptosporangiales</taxon>
        <taxon>Streptosporangiaceae</taxon>
        <taxon>Sphaerisporangium</taxon>
    </lineage>
</organism>